<evidence type="ECO:0000256" key="1">
    <source>
        <dbReference type="SAM" id="MobiDB-lite"/>
    </source>
</evidence>
<reference evidence="2" key="1">
    <citation type="submission" date="2021-02" db="EMBL/GenBank/DDBJ databases">
        <authorList>
            <person name="Nowell W R."/>
        </authorList>
    </citation>
    <scope>NUCLEOTIDE SEQUENCE</scope>
</reference>
<evidence type="ECO:0000313" key="2">
    <source>
        <dbReference type="EMBL" id="CAF1529262.1"/>
    </source>
</evidence>
<dbReference type="EMBL" id="CAJNOG010003313">
    <property type="protein sequence ID" value="CAF1529262.1"/>
    <property type="molecule type" value="Genomic_DNA"/>
</dbReference>
<proteinExistence type="predicted"/>
<feature type="region of interest" description="Disordered" evidence="1">
    <location>
        <begin position="107"/>
        <end position="132"/>
    </location>
</feature>
<feature type="compositionally biased region" description="Pro residues" evidence="1">
    <location>
        <begin position="193"/>
        <end position="209"/>
    </location>
</feature>
<feature type="compositionally biased region" description="Low complexity" evidence="1">
    <location>
        <begin position="210"/>
        <end position="222"/>
    </location>
</feature>
<name>A0A815VDV4_9BILA</name>
<sequence length="263" mass="29514">MSTPTTQEYEQDHATCETDDSEQQEQTIQNQCSQFSNTSLQTTTTTTFTTNPVNDSHLSQPLLESKMAVKLYDCMQCHIRITRYEIEEDPSNDNANTYMVLEDQIRERQEGEEKPSATPTPIQQQQQEEDEEELYYHNQWIQQTIHLLTSNNINQHNTNNRPSMLDLSQGQSLALGMKGVSSMLTPTTCAPATPRPTTPGPATPPPTPVPITARSSTPTTPILIPPLQTRTVTYTIPNSESSISFSIPTRTSTQLIEIDEELE</sequence>
<organism evidence="2 3">
    <name type="scientific">Adineta steineri</name>
    <dbReference type="NCBI Taxonomy" id="433720"/>
    <lineage>
        <taxon>Eukaryota</taxon>
        <taxon>Metazoa</taxon>
        <taxon>Spiralia</taxon>
        <taxon>Gnathifera</taxon>
        <taxon>Rotifera</taxon>
        <taxon>Eurotatoria</taxon>
        <taxon>Bdelloidea</taxon>
        <taxon>Adinetida</taxon>
        <taxon>Adinetidae</taxon>
        <taxon>Adineta</taxon>
    </lineage>
</organism>
<dbReference type="AlphaFoldDB" id="A0A815VDV4"/>
<evidence type="ECO:0000313" key="3">
    <source>
        <dbReference type="Proteomes" id="UP000663845"/>
    </source>
</evidence>
<protein>
    <submittedName>
        <fullName evidence="2">Uncharacterized protein</fullName>
    </submittedName>
</protein>
<gene>
    <name evidence="2" type="ORF">JYZ213_LOCUS45038</name>
</gene>
<comment type="caution">
    <text evidence="2">The sequence shown here is derived from an EMBL/GenBank/DDBJ whole genome shotgun (WGS) entry which is preliminary data.</text>
</comment>
<feature type="region of interest" description="Disordered" evidence="1">
    <location>
        <begin position="1"/>
        <end position="21"/>
    </location>
</feature>
<feature type="region of interest" description="Disordered" evidence="1">
    <location>
        <begin position="188"/>
        <end position="222"/>
    </location>
</feature>
<accession>A0A815VDV4</accession>
<dbReference type="Proteomes" id="UP000663845">
    <property type="component" value="Unassembled WGS sequence"/>
</dbReference>